<accession>A0A4Z2F0U7</accession>
<name>A0A4Z2F0U7_9TELE</name>
<sequence>MEPFNGRLPASSPSAFEEPSCGSSSPSPDAAALARPSSSSSSTRRAGVPRCVPYGGVFNQVPRSQMGKSTEADGSVVVFGARRVSPSSGEASGRRAGLRAESSSGICDVSSAR</sequence>
<keyword evidence="3" id="KW-1185">Reference proteome</keyword>
<evidence type="ECO:0000313" key="2">
    <source>
        <dbReference type="EMBL" id="TNN34490.1"/>
    </source>
</evidence>
<comment type="caution">
    <text evidence="2">The sequence shown here is derived from an EMBL/GenBank/DDBJ whole genome shotgun (WGS) entry which is preliminary data.</text>
</comment>
<gene>
    <name evidence="2" type="ORF">EYF80_055346</name>
</gene>
<feature type="region of interest" description="Disordered" evidence="1">
    <location>
        <begin position="83"/>
        <end position="113"/>
    </location>
</feature>
<proteinExistence type="predicted"/>
<feature type="compositionally biased region" description="Low complexity" evidence="1">
    <location>
        <begin position="9"/>
        <end position="42"/>
    </location>
</feature>
<organism evidence="2 3">
    <name type="scientific">Liparis tanakae</name>
    <name type="common">Tanaka's snailfish</name>
    <dbReference type="NCBI Taxonomy" id="230148"/>
    <lineage>
        <taxon>Eukaryota</taxon>
        <taxon>Metazoa</taxon>
        <taxon>Chordata</taxon>
        <taxon>Craniata</taxon>
        <taxon>Vertebrata</taxon>
        <taxon>Euteleostomi</taxon>
        <taxon>Actinopterygii</taxon>
        <taxon>Neopterygii</taxon>
        <taxon>Teleostei</taxon>
        <taxon>Neoteleostei</taxon>
        <taxon>Acanthomorphata</taxon>
        <taxon>Eupercaria</taxon>
        <taxon>Perciformes</taxon>
        <taxon>Cottioidei</taxon>
        <taxon>Cottales</taxon>
        <taxon>Liparidae</taxon>
        <taxon>Liparis</taxon>
    </lineage>
</organism>
<dbReference type="AlphaFoldDB" id="A0A4Z2F0U7"/>
<feature type="region of interest" description="Disordered" evidence="1">
    <location>
        <begin position="1"/>
        <end position="53"/>
    </location>
</feature>
<protein>
    <submittedName>
        <fullName evidence="2">Uncharacterized protein</fullName>
    </submittedName>
</protein>
<reference evidence="2 3" key="1">
    <citation type="submission" date="2019-03" db="EMBL/GenBank/DDBJ databases">
        <title>First draft genome of Liparis tanakae, snailfish: a comprehensive survey of snailfish specific genes.</title>
        <authorList>
            <person name="Kim W."/>
            <person name="Song I."/>
            <person name="Jeong J.-H."/>
            <person name="Kim D."/>
            <person name="Kim S."/>
            <person name="Ryu S."/>
            <person name="Song J.Y."/>
            <person name="Lee S.K."/>
        </authorList>
    </citation>
    <scope>NUCLEOTIDE SEQUENCE [LARGE SCALE GENOMIC DNA]</scope>
    <source>
        <tissue evidence="2">Muscle</tissue>
    </source>
</reference>
<dbReference type="Proteomes" id="UP000314294">
    <property type="component" value="Unassembled WGS sequence"/>
</dbReference>
<dbReference type="EMBL" id="SRLO01001951">
    <property type="protein sequence ID" value="TNN34490.1"/>
    <property type="molecule type" value="Genomic_DNA"/>
</dbReference>
<evidence type="ECO:0000256" key="1">
    <source>
        <dbReference type="SAM" id="MobiDB-lite"/>
    </source>
</evidence>
<evidence type="ECO:0000313" key="3">
    <source>
        <dbReference type="Proteomes" id="UP000314294"/>
    </source>
</evidence>